<dbReference type="InterPro" id="IPR041657">
    <property type="entry name" value="HTH_17"/>
</dbReference>
<sequence length="197" mass="22789">MSSNIKIQRICQHCGKEFTARTTVTQYCGDACAKRAYKARQKAAKVETSNRQTKAIKEKPMEDLKAKEFLTIRDTATLLSCSRQTVYNLIKKNILQSVNLSERKTIIKRSDIDRLFQLTPLQRPAEEQVQDTFDPDECYNLKEVQALYRISEKALHELINRNSIPRYKQGIYAYVPKAQIDSLFGPQINKETKTREP</sequence>
<dbReference type="AlphaFoldDB" id="A0A239FV97"/>
<evidence type="ECO:0000313" key="3">
    <source>
        <dbReference type="Proteomes" id="UP000198432"/>
    </source>
</evidence>
<organism evidence="2 3">
    <name type="scientific">Pontibacter ummariensis</name>
    <dbReference type="NCBI Taxonomy" id="1610492"/>
    <lineage>
        <taxon>Bacteria</taxon>
        <taxon>Pseudomonadati</taxon>
        <taxon>Bacteroidota</taxon>
        <taxon>Cytophagia</taxon>
        <taxon>Cytophagales</taxon>
        <taxon>Hymenobacteraceae</taxon>
        <taxon>Pontibacter</taxon>
    </lineage>
</organism>
<dbReference type="EMBL" id="FZOQ01000009">
    <property type="protein sequence ID" value="SNS60725.1"/>
    <property type="molecule type" value="Genomic_DNA"/>
</dbReference>
<protein>
    <submittedName>
        <fullName evidence="2">DNA binding domain-containing protein, excisionase family</fullName>
    </submittedName>
</protein>
<accession>A0A239FV97</accession>
<keyword evidence="3" id="KW-1185">Reference proteome</keyword>
<dbReference type="Pfam" id="PF12728">
    <property type="entry name" value="HTH_17"/>
    <property type="match status" value="1"/>
</dbReference>
<evidence type="ECO:0000259" key="1">
    <source>
        <dbReference type="Pfam" id="PF12728"/>
    </source>
</evidence>
<dbReference type="OrthoDB" id="1003442at2"/>
<reference evidence="3" key="1">
    <citation type="submission" date="2017-06" db="EMBL/GenBank/DDBJ databases">
        <authorList>
            <person name="Varghese N."/>
            <person name="Submissions S."/>
        </authorList>
    </citation>
    <scope>NUCLEOTIDE SEQUENCE [LARGE SCALE GENOMIC DNA]</scope>
    <source>
        <strain evidence="3">NKM1</strain>
    </source>
</reference>
<name>A0A239FV97_9BACT</name>
<proteinExistence type="predicted"/>
<gene>
    <name evidence="2" type="ORF">SAMN06296052_109135</name>
</gene>
<feature type="domain" description="Helix-turn-helix" evidence="1">
    <location>
        <begin position="69"/>
        <end position="116"/>
    </location>
</feature>
<evidence type="ECO:0000313" key="2">
    <source>
        <dbReference type="EMBL" id="SNS60725.1"/>
    </source>
</evidence>
<dbReference type="RefSeq" id="WP_089319382.1">
    <property type="nucleotide sequence ID" value="NZ_FZOQ01000009.1"/>
</dbReference>
<dbReference type="Proteomes" id="UP000198432">
    <property type="component" value="Unassembled WGS sequence"/>
</dbReference>